<keyword evidence="2" id="KW-1185">Reference proteome</keyword>
<name>A0AAV4BZY6_9GAST</name>
<accession>A0AAV4BZY6</accession>
<comment type="caution">
    <text evidence="1">The sequence shown here is derived from an EMBL/GenBank/DDBJ whole genome shotgun (WGS) entry which is preliminary data.</text>
</comment>
<evidence type="ECO:0008006" key="3">
    <source>
        <dbReference type="Google" id="ProtNLM"/>
    </source>
</evidence>
<sequence length="109" mass="12515">MFNKGSVNAIQKACCWQKWQRLSGRKTVNFLLACFQYKFSDECQERSVPAVLRALVAFVLDVPAATEQLDSSQKQAVLTISQLLAFNCRRFQENNLRSRGTRKERLPCL</sequence>
<reference evidence="1 2" key="1">
    <citation type="journal article" date="2021" name="Elife">
        <title>Chloroplast acquisition without the gene transfer in kleptoplastic sea slugs, Plakobranchus ocellatus.</title>
        <authorList>
            <person name="Maeda T."/>
            <person name="Takahashi S."/>
            <person name="Yoshida T."/>
            <person name="Shimamura S."/>
            <person name="Takaki Y."/>
            <person name="Nagai Y."/>
            <person name="Toyoda A."/>
            <person name="Suzuki Y."/>
            <person name="Arimoto A."/>
            <person name="Ishii H."/>
            <person name="Satoh N."/>
            <person name="Nishiyama T."/>
            <person name="Hasebe M."/>
            <person name="Maruyama T."/>
            <person name="Minagawa J."/>
            <person name="Obokata J."/>
            <person name="Shigenobu S."/>
        </authorList>
    </citation>
    <scope>NUCLEOTIDE SEQUENCE [LARGE SCALE GENOMIC DNA]</scope>
</reference>
<dbReference type="EMBL" id="BLXT01005736">
    <property type="protein sequence ID" value="GFO25193.1"/>
    <property type="molecule type" value="Genomic_DNA"/>
</dbReference>
<protein>
    <recommendedName>
        <fullName evidence="3">Rho-GAP domain-containing protein</fullName>
    </recommendedName>
</protein>
<evidence type="ECO:0000313" key="1">
    <source>
        <dbReference type="EMBL" id="GFO25193.1"/>
    </source>
</evidence>
<gene>
    <name evidence="1" type="ORF">PoB_005169800</name>
</gene>
<organism evidence="1 2">
    <name type="scientific">Plakobranchus ocellatus</name>
    <dbReference type="NCBI Taxonomy" id="259542"/>
    <lineage>
        <taxon>Eukaryota</taxon>
        <taxon>Metazoa</taxon>
        <taxon>Spiralia</taxon>
        <taxon>Lophotrochozoa</taxon>
        <taxon>Mollusca</taxon>
        <taxon>Gastropoda</taxon>
        <taxon>Heterobranchia</taxon>
        <taxon>Euthyneura</taxon>
        <taxon>Panpulmonata</taxon>
        <taxon>Sacoglossa</taxon>
        <taxon>Placobranchoidea</taxon>
        <taxon>Plakobranchidae</taxon>
        <taxon>Plakobranchus</taxon>
    </lineage>
</organism>
<dbReference type="AlphaFoldDB" id="A0AAV4BZY6"/>
<dbReference type="Proteomes" id="UP000735302">
    <property type="component" value="Unassembled WGS sequence"/>
</dbReference>
<proteinExistence type="predicted"/>
<evidence type="ECO:0000313" key="2">
    <source>
        <dbReference type="Proteomes" id="UP000735302"/>
    </source>
</evidence>